<feature type="transmembrane region" description="Helical" evidence="2">
    <location>
        <begin position="142"/>
        <end position="159"/>
    </location>
</feature>
<evidence type="ECO:0000259" key="3">
    <source>
        <dbReference type="Pfam" id="PF24035"/>
    </source>
</evidence>
<dbReference type="AlphaFoldDB" id="A0A1H8TK80"/>
<dbReference type="Proteomes" id="UP000199126">
    <property type="component" value="Unassembled WGS sequence"/>
</dbReference>
<name>A0A1H8TK80_9EURY</name>
<feature type="compositionally biased region" description="Basic and acidic residues" evidence="1">
    <location>
        <begin position="10"/>
        <end position="25"/>
    </location>
</feature>
<keyword evidence="2" id="KW-0812">Transmembrane</keyword>
<dbReference type="OrthoDB" id="331021at2157"/>
<evidence type="ECO:0000313" key="5">
    <source>
        <dbReference type="Proteomes" id="UP000199126"/>
    </source>
</evidence>
<feature type="region of interest" description="Disordered" evidence="1">
    <location>
        <begin position="1"/>
        <end position="25"/>
    </location>
</feature>
<accession>A0A1H8TK80</accession>
<dbReference type="InterPro" id="IPR055768">
    <property type="entry name" value="DUF7344"/>
</dbReference>
<keyword evidence="2" id="KW-1133">Transmembrane helix</keyword>
<organism evidence="4 5">
    <name type="scientific">Halogranum amylolyticum</name>
    <dbReference type="NCBI Taxonomy" id="660520"/>
    <lineage>
        <taxon>Archaea</taxon>
        <taxon>Methanobacteriati</taxon>
        <taxon>Methanobacteriota</taxon>
        <taxon>Stenosarchaea group</taxon>
        <taxon>Halobacteria</taxon>
        <taxon>Halobacteriales</taxon>
        <taxon>Haloferacaceae</taxon>
    </lineage>
</organism>
<evidence type="ECO:0000256" key="1">
    <source>
        <dbReference type="SAM" id="MobiDB-lite"/>
    </source>
</evidence>
<keyword evidence="2" id="KW-0472">Membrane</keyword>
<proteinExistence type="predicted"/>
<gene>
    <name evidence="4" type="ORF">SAMN04487948_107102</name>
</gene>
<dbReference type="Pfam" id="PF24035">
    <property type="entry name" value="DUF7344"/>
    <property type="match status" value="1"/>
</dbReference>
<reference evidence="5" key="1">
    <citation type="submission" date="2016-10" db="EMBL/GenBank/DDBJ databases">
        <authorList>
            <person name="Varghese N."/>
            <person name="Submissions S."/>
        </authorList>
    </citation>
    <scope>NUCLEOTIDE SEQUENCE [LARGE SCALE GENOMIC DNA]</scope>
    <source>
        <strain evidence="5">CGMCC 1.10121</strain>
    </source>
</reference>
<dbReference type="EMBL" id="FODV01000007">
    <property type="protein sequence ID" value="SEO90983.1"/>
    <property type="molecule type" value="Genomic_DNA"/>
</dbReference>
<protein>
    <recommendedName>
        <fullName evidence="3">DUF7344 domain-containing protein</fullName>
    </recommendedName>
</protein>
<evidence type="ECO:0000256" key="2">
    <source>
        <dbReference type="SAM" id="Phobius"/>
    </source>
</evidence>
<evidence type="ECO:0000313" key="4">
    <source>
        <dbReference type="EMBL" id="SEO90983.1"/>
    </source>
</evidence>
<sequence length="186" mass="19878">MQRQTTRPDTGTDRTEQTRGEPTLSKDELFEILKNRRRRDVLTNLDANGGSAILGEMAEYIAAKENDIEVSTLSSSQRKRVYIGLYQCHLPKMANYGIVDFDKGRGTIALRPTATLFGPYLDAESVVLDDNVGSIVGRRTSAAAAVALLVAAGLAGVPVLSALPAAGWAVVSTVALLACALEDQLT</sequence>
<feature type="domain" description="DUF7344" evidence="3">
    <location>
        <begin position="30"/>
        <end position="108"/>
    </location>
</feature>
<keyword evidence="5" id="KW-1185">Reference proteome</keyword>
<dbReference type="RefSeq" id="WP_089825277.1">
    <property type="nucleotide sequence ID" value="NZ_FODV01000007.1"/>
</dbReference>